<evidence type="ECO:0000259" key="2">
    <source>
        <dbReference type="Pfam" id="PF07534"/>
    </source>
</evidence>
<dbReference type="VEuPathDB" id="AmoebaDB:KM1_106990"/>
<feature type="coiled-coil region" evidence="1">
    <location>
        <begin position="21"/>
        <end position="65"/>
    </location>
</feature>
<sequence length="220" mass="26129">MERGDINIVVDSLVNELISLKSDFINRYQSAEMKLNQLKEILNTIKEKDDKIIEERKEERNIEKRIKDINYWKNNKECEIIYDSDYNGFNRILFNKTVMNKNNLIFLLFIKEKVFGISLNKPITLLNQFIEDESMYIFTIQLDGTLMKIKKKRTTERWKNSIELFSTGSFLFCISWAFGITNSGTSSWFHEKFKDYYNNSVELPAIFDVSHILVFQNKVL</sequence>
<dbReference type="Proteomes" id="UP000078387">
    <property type="component" value="Unassembled WGS sequence"/>
</dbReference>
<dbReference type="Pfam" id="PF07534">
    <property type="entry name" value="TLD"/>
    <property type="match status" value="1"/>
</dbReference>
<evidence type="ECO:0000313" key="4">
    <source>
        <dbReference type="Proteomes" id="UP000078387"/>
    </source>
</evidence>
<dbReference type="OMA" id="GFSHEEF"/>
<dbReference type="InterPro" id="IPR006571">
    <property type="entry name" value="TLDc_dom"/>
</dbReference>
<dbReference type="EMBL" id="BDEQ01000001">
    <property type="protein sequence ID" value="GAT91885.1"/>
    <property type="molecule type" value="Genomic_DNA"/>
</dbReference>
<protein>
    <recommendedName>
        <fullName evidence="2">TLDc domain-containing protein</fullName>
    </recommendedName>
</protein>
<evidence type="ECO:0000256" key="1">
    <source>
        <dbReference type="SAM" id="Coils"/>
    </source>
</evidence>
<comment type="caution">
    <text evidence="3">The sequence shown here is derived from an EMBL/GenBank/DDBJ whole genome shotgun (WGS) entry which is preliminary data.</text>
</comment>
<organism evidence="3 4">
    <name type="scientific">Entamoeba histolytica</name>
    <dbReference type="NCBI Taxonomy" id="5759"/>
    <lineage>
        <taxon>Eukaryota</taxon>
        <taxon>Amoebozoa</taxon>
        <taxon>Evosea</taxon>
        <taxon>Archamoebae</taxon>
        <taxon>Mastigamoebida</taxon>
        <taxon>Entamoebidae</taxon>
        <taxon>Entamoeba</taxon>
    </lineage>
</organism>
<dbReference type="VEuPathDB" id="AmoebaDB:EHI5A_053960"/>
<feature type="domain" description="TLDc" evidence="2">
    <location>
        <begin position="62"/>
        <end position="199"/>
    </location>
</feature>
<gene>
    <name evidence="3" type="ORF">CL6EHI_011980</name>
</gene>
<dbReference type="VEuPathDB" id="AmoebaDB:EHI8A_066910"/>
<dbReference type="VEuPathDB" id="AmoebaDB:EHI7A_064490"/>
<name>A0A5K1UM82_ENTHI</name>
<evidence type="ECO:0000313" key="3">
    <source>
        <dbReference type="EMBL" id="GAT91885.1"/>
    </source>
</evidence>
<accession>A0A5K1UM82</accession>
<keyword evidence="1" id="KW-0175">Coiled coil</keyword>
<dbReference type="VEuPathDB" id="AmoebaDB:EHI_011980"/>
<dbReference type="AlphaFoldDB" id="A0A5K1UM82"/>
<reference evidence="3 4" key="1">
    <citation type="submission" date="2016-05" db="EMBL/GenBank/DDBJ databases">
        <title>First whole genome sequencing of Entamoeba histolytica HM1:IMSS-clone-6.</title>
        <authorList>
            <person name="Mukherjee Avik.K."/>
            <person name="Izumyama S."/>
            <person name="Nakada-Tsukui K."/>
            <person name="Nozaki T."/>
        </authorList>
    </citation>
    <scope>NUCLEOTIDE SEQUENCE [LARGE SCALE GENOMIC DNA]</scope>
    <source>
        <strain evidence="3 4">HM1:IMSS clone 6</strain>
    </source>
</reference>
<proteinExistence type="predicted"/>